<comment type="caution">
    <text evidence="12">The sequence shown here is derived from an EMBL/GenBank/DDBJ whole genome shotgun (WGS) entry which is preliminary data.</text>
</comment>
<feature type="chain" id="PRO_5047321459" evidence="10">
    <location>
        <begin position="20"/>
        <end position="405"/>
    </location>
</feature>
<evidence type="ECO:0000256" key="1">
    <source>
        <dbReference type="ARBA" id="ARBA00004651"/>
    </source>
</evidence>
<dbReference type="PROSITE" id="PS50850">
    <property type="entry name" value="MFS"/>
    <property type="match status" value="1"/>
</dbReference>
<dbReference type="CDD" id="cd17320">
    <property type="entry name" value="MFS_MdfA_MDR_like"/>
    <property type="match status" value="1"/>
</dbReference>
<feature type="transmembrane region" description="Helical" evidence="9">
    <location>
        <begin position="129"/>
        <end position="154"/>
    </location>
</feature>
<dbReference type="Proteomes" id="UP001499843">
    <property type="component" value="Unassembled WGS sequence"/>
</dbReference>
<comment type="similarity">
    <text evidence="2">Belongs to the major facilitator superfamily. Bcr/CmlA family.</text>
</comment>
<keyword evidence="5 9" id="KW-0812">Transmembrane</keyword>
<evidence type="ECO:0000256" key="4">
    <source>
        <dbReference type="ARBA" id="ARBA00022475"/>
    </source>
</evidence>
<keyword evidence="3" id="KW-0813">Transport</keyword>
<dbReference type="PANTHER" id="PTHR43124:SF3">
    <property type="entry name" value="CHLORAMPHENICOL EFFLUX PUMP RV0191"/>
    <property type="match status" value="1"/>
</dbReference>
<feature type="transmembrane region" description="Helical" evidence="9">
    <location>
        <begin position="337"/>
        <end position="356"/>
    </location>
</feature>
<gene>
    <name evidence="12" type="ORF">GCM10009850_050070</name>
</gene>
<dbReference type="InterPro" id="IPR004812">
    <property type="entry name" value="Efflux_drug-R_Bcr/CmlA"/>
</dbReference>
<organism evidence="12 13">
    <name type="scientific">Nonomuraea monospora</name>
    <dbReference type="NCBI Taxonomy" id="568818"/>
    <lineage>
        <taxon>Bacteria</taxon>
        <taxon>Bacillati</taxon>
        <taxon>Actinomycetota</taxon>
        <taxon>Actinomycetes</taxon>
        <taxon>Streptosporangiales</taxon>
        <taxon>Streptosporangiaceae</taxon>
        <taxon>Nonomuraea</taxon>
    </lineage>
</organism>
<comment type="subcellular location">
    <subcellularLocation>
        <location evidence="1">Cell membrane</location>
        <topology evidence="1">Multi-pass membrane protein</topology>
    </subcellularLocation>
</comment>
<dbReference type="InterPro" id="IPR011701">
    <property type="entry name" value="MFS"/>
</dbReference>
<keyword evidence="6 9" id="KW-1133">Transmembrane helix</keyword>
<dbReference type="PROSITE" id="PS00216">
    <property type="entry name" value="SUGAR_TRANSPORT_1"/>
    <property type="match status" value="1"/>
</dbReference>
<feature type="domain" description="Major facilitator superfamily (MFS) profile" evidence="11">
    <location>
        <begin position="5"/>
        <end position="384"/>
    </location>
</feature>
<feature type="transmembrane region" description="Helical" evidence="9">
    <location>
        <begin position="41"/>
        <end position="60"/>
    </location>
</feature>
<evidence type="ECO:0000256" key="8">
    <source>
        <dbReference type="SAM" id="MobiDB-lite"/>
    </source>
</evidence>
<dbReference type="EMBL" id="BAAAQX010000012">
    <property type="protein sequence ID" value="GAA2209549.1"/>
    <property type="molecule type" value="Genomic_DNA"/>
</dbReference>
<keyword evidence="13" id="KW-1185">Reference proteome</keyword>
<dbReference type="PANTHER" id="PTHR43124">
    <property type="entry name" value="PURINE EFFLUX PUMP PBUE"/>
    <property type="match status" value="1"/>
</dbReference>
<reference evidence="12 13" key="1">
    <citation type="journal article" date="2019" name="Int. J. Syst. Evol. Microbiol.">
        <title>The Global Catalogue of Microorganisms (GCM) 10K type strain sequencing project: providing services to taxonomists for standard genome sequencing and annotation.</title>
        <authorList>
            <consortium name="The Broad Institute Genomics Platform"/>
            <consortium name="The Broad Institute Genome Sequencing Center for Infectious Disease"/>
            <person name="Wu L."/>
            <person name="Ma J."/>
        </authorList>
    </citation>
    <scope>NUCLEOTIDE SEQUENCE [LARGE SCALE GENOMIC DNA]</scope>
    <source>
        <strain evidence="12 13">JCM 16114</strain>
    </source>
</reference>
<evidence type="ECO:0000256" key="2">
    <source>
        <dbReference type="ARBA" id="ARBA00006236"/>
    </source>
</evidence>
<feature type="transmembrane region" description="Helical" evidence="9">
    <location>
        <begin position="248"/>
        <end position="267"/>
    </location>
</feature>
<feature type="region of interest" description="Disordered" evidence="8">
    <location>
        <begin position="384"/>
        <end position="405"/>
    </location>
</feature>
<keyword evidence="4" id="KW-1003">Cell membrane</keyword>
<dbReference type="InterPro" id="IPR020846">
    <property type="entry name" value="MFS_dom"/>
</dbReference>
<keyword evidence="10" id="KW-0732">Signal</keyword>
<feature type="transmembrane region" description="Helical" evidence="9">
    <location>
        <begin position="305"/>
        <end position="325"/>
    </location>
</feature>
<evidence type="ECO:0000256" key="7">
    <source>
        <dbReference type="ARBA" id="ARBA00023136"/>
    </source>
</evidence>
<dbReference type="Gene3D" id="1.20.1720.10">
    <property type="entry name" value="Multidrug resistance protein D"/>
    <property type="match status" value="1"/>
</dbReference>
<evidence type="ECO:0000313" key="13">
    <source>
        <dbReference type="Proteomes" id="UP001499843"/>
    </source>
</evidence>
<feature type="signal peptide" evidence="10">
    <location>
        <begin position="1"/>
        <end position="19"/>
    </location>
</feature>
<protein>
    <submittedName>
        <fullName evidence="12">Multidrug effflux MFS transporter</fullName>
    </submittedName>
</protein>
<dbReference type="SUPFAM" id="SSF103473">
    <property type="entry name" value="MFS general substrate transporter"/>
    <property type="match status" value="1"/>
</dbReference>
<feature type="transmembrane region" description="Helical" evidence="9">
    <location>
        <begin position="208"/>
        <end position="228"/>
    </location>
</feature>
<proteinExistence type="inferred from homology"/>
<dbReference type="Pfam" id="PF07690">
    <property type="entry name" value="MFS_1"/>
    <property type="match status" value="1"/>
</dbReference>
<dbReference type="InterPro" id="IPR036259">
    <property type="entry name" value="MFS_trans_sf"/>
</dbReference>
<evidence type="ECO:0000259" key="11">
    <source>
        <dbReference type="PROSITE" id="PS50850"/>
    </source>
</evidence>
<dbReference type="PRINTS" id="PR01036">
    <property type="entry name" value="TCRTETB"/>
</dbReference>
<feature type="transmembrane region" description="Helical" evidence="9">
    <location>
        <begin position="72"/>
        <end position="94"/>
    </location>
</feature>
<feature type="transmembrane region" description="Helical" evidence="9">
    <location>
        <begin position="160"/>
        <end position="178"/>
    </location>
</feature>
<accession>A0ABN3CJN3</accession>
<feature type="transmembrane region" description="Helical" evidence="9">
    <location>
        <begin position="279"/>
        <end position="299"/>
    </location>
</feature>
<feature type="transmembrane region" description="Helical" evidence="9">
    <location>
        <begin position="362"/>
        <end position="383"/>
    </location>
</feature>
<keyword evidence="7 9" id="KW-0472">Membrane</keyword>
<dbReference type="NCBIfam" id="TIGR00710">
    <property type="entry name" value="efflux_Bcr_CflA"/>
    <property type="match status" value="1"/>
</dbReference>
<evidence type="ECO:0000256" key="5">
    <source>
        <dbReference type="ARBA" id="ARBA00022692"/>
    </source>
</evidence>
<name>A0ABN3CJN3_9ACTN</name>
<evidence type="ECO:0000313" key="12">
    <source>
        <dbReference type="EMBL" id="GAA2209549.1"/>
    </source>
</evidence>
<dbReference type="InterPro" id="IPR050189">
    <property type="entry name" value="MFS_Efflux_Transporters"/>
</dbReference>
<dbReference type="InterPro" id="IPR005829">
    <property type="entry name" value="Sugar_transporter_CS"/>
</dbReference>
<evidence type="ECO:0000256" key="3">
    <source>
        <dbReference type="ARBA" id="ARBA00022448"/>
    </source>
</evidence>
<evidence type="ECO:0000256" key="6">
    <source>
        <dbReference type="ARBA" id="ARBA00022989"/>
    </source>
</evidence>
<evidence type="ECO:0000256" key="9">
    <source>
        <dbReference type="SAM" id="Phobius"/>
    </source>
</evidence>
<feature type="transmembrane region" description="Helical" evidence="9">
    <location>
        <begin position="100"/>
        <end position="117"/>
    </location>
</feature>
<evidence type="ECO:0000256" key="10">
    <source>
        <dbReference type="SAM" id="SignalP"/>
    </source>
</evidence>
<sequence>MSGPLLLVLALLSAMAPFATDMYLPAFTDLAADLGTGASSVQLTLTTFLFGLAAGQLVIGPLSDRFGRRGPLLLAAAVATLAGVLCALTPNIWFLVGARFLQGFSGAAGIVIGRAVAADRVSGPAVAKIFSLLASIGGIAPVVAPLAGGALAPLGWRSEFWALTGISALMLIGSLLVVPESLPPERRHTGGLAATGRTMRRLLGDRGYVGYTCAFALGFTGLMGYISASPFVIQNVLGLSTAAYTVTFAVNALGLLCAGLLTARLVGRVSPRKLLGRGQLVILVMSAVLLALLVAGAPAAVVLPALFLLVSSFTFVLGTASALAIGRAPDASGTASALMGSLQFTLGAVVSPLVGLGGEDTAIPMGGTLVVAAVLGIGATRLTRGAPPAPGHRDAPAGTTATAGQ</sequence>